<keyword evidence="3" id="KW-1185">Reference proteome</keyword>
<sequence>MALKKAEVYNIQKNLIRKYDFIEKMEPIPAEFLVFTNESLLCYSFSSRDLLRTFAMSPKGTRALKYQNNLNAERYSLIPAILIYGMIALTVLDNCVDRKDFKHFLKWHLHRPQNKGN</sequence>
<keyword evidence="1" id="KW-0472">Membrane</keyword>
<comment type="caution">
    <text evidence="2">The sequence shown here is derived from an EMBL/GenBank/DDBJ whole genome shotgun (WGS) entry which is preliminary data.</text>
</comment>
<evidence type="ECO:0000313" key="2">
    <source>
        <dbReference type="EMBL" id="KNE89093.1"/>
    </source>
</evidence>
<evidence type="ECO:0000313" key="3">
    <source>
        <dbReference type="Proteomes" id="UP000054564"/>
    </source>
</evidence>
<name>A0A0L0UPZ1_9BASI</name>
<feature type="transmembrane region" description="Helical" evidence="1">
    <location>
        <begin position="75"/>
        <end position="96"/>
    </location>
</feature>
<dbReference type="PANTHER" id="PTHR46564:SF1">
    <property type="entry name" value="TRANSPOSASE"/>
    <property type="match status" value="1"/>
</dbReference>
<dbReference type="PANTHER" id="PTHR46564">
    <property type="entry name" value="TRANSPOSASE"/>
    <property type="match status" value="1"/>
</dbReference>
<protein>
    <submittedName>
        <fullName evidence="2">Uncharacterized protein</fullName>
    </submittedName>
</protein>
<feature type="non-terminal residue" evidence="2">
    <location>
        <position position="117"/>
    </location>
</feature>
<dbReference type="EMBL" id="AJIL01000519">
    <property type="protein sequence ID" value="KNE89093.1"/>
    <property type="molecule type" value="Genomic_DNA"/>
</dbReference>
<proteinExistence type="predicted"/>
<accession>A0A0L0UPZ1</accession>
<organism evidence="2 3">
    <name type="scientific">Puccinia striiformis f. sp. tritici PST-78</name>
    <dbReference type="NCBI Taxonomy" id="1165861"/>
    <lineage>
        <taxon>Eukaryota</taxon>
        <taxon>Fungi</taxon>
        <taxon>Dikarya</taxon>
        <taxon>Basidiomycota</taxon>
        <taxon>Pucciniomycotina</taxon>
        <taxon>Pucciniomycetes</taxon>
        <taxon>Pucciniales</taxon>
        <taxon>Pucciniaceae</taxon>
        <taxon>Puccinia</taxon>
    </lineage>
</organism>
<dbReference type="Proteomes" id="UP000054564">
    <property type="component" value="Unassembled WGS sequence"/>
</dbReference>
<dbReference type="AlphaFoldDB" id="A0A0L0UPZ1"/>
<reference evidence="3" key="1">
    <citation type="submission" date="2014-03" db="EMBL/GenBank/DDBJ databases">
        <title>The Genome Sequence of Puccinia striiformis f. sp. tritici PST-78.</title>
        <authorList>
            <consortium name="The Broad Institute Genome Sequencing Platform"/>
            <person name="Cuomo C."/>
            <person name="Hulbert S."/>
            <person name="Chen X."/>
            <person name="Walker B."/>
            <person name="Young S.K."/>
            <person name="Zeng Q."/>
            <person name="Gargeya S."/>
            <person name="Fitzgerald M."/>
            <person name="Haas B."/>
            <person name="Abouelleil A."/>
            <person name="Alvarado L."/>
            <person name="Arachchi H.M."/>
            <person name="Berlin A.M."/>
            <person name="Chapman S.B."/>
            <person name="Goldberg J."/>
            <person name="Griggs A."/>
            <person name="Gujja S."/>
            <person name="Hansen M."/>
            <person name="Howarth C."/>
            <person name="Imamovic A."/>
            <person name="Larimer J."/>
            <person name="McCowan C."/>
            <person name="Montmayeur A."/>
            <person name="Murphy C."/>
            <person name="Neiman D."/>
            <person name="Pearson M."/>
            <person name="Priest M."/>
            <person name="Roberts A."/>
            <person name="Saif S."/>
            <person name="Shea T."/>
            <person name="Sisk P."/>
            <person name="Sykes S."/>
            <person name="Wortman J."/>
            <person name="Nusbaum C."/>
            <person name="Birren B."/>
        </authorList>
    </citation>
    <scope>NUCLEOTIDE SEQUENCE [LARGE SCALE GENOMIC DNA]</scope>
    <source>
        <strain evidence="3">race PST-78</strain>
    </source>
</reference>
<gene>
    <name evidence="2" type="ORF">PSTG_17447</name>
</gene>
<keyword evidence="1" id="KW-1133">Transmembrane helix</keyword>
<keyword evidence="1" id="KW-0812">Transmembrane</keyword>
<evidence type="ECO:0000256" key="1">
    <source>
        <dbReference type="SAM" id="Phobius"/>
    </source>
</evidence>